<name>A0A1X0RKV8_RHIZD</name>
<organism evidence="1 2">
    <name type="scientific">Rhizopus microsporus</name>
    <dbReference type="NCBI Taxonomy" id="58291"/>
    <lineage>
        <taxon>Eukaryota</taxon>
        <taxon>Fungi</taxon>
        <taxon>Fungi incertae sedis</taxon>
        <taxon>Mucoromycota</taxon>
        <taxon>Mucoromycotina</taxon>
        <taxon>Mucoromycetes</taxon>
        <taxon>Mucorales</taxon>
        <taxon>Mucorineae</taxon>
        <taxon>Rhizopodaceae</taxon>
        <taxon>Rhizopus</taxon>
    </lineage>
</organism>
<evidence type="ECO:0008006" key="3">
    <source>
        <dbReference type="Google" id="ProtNLM"/>
    </source>
</evidence>
<dbReference type="CDD" id="cd22744">
    <property type="entry name" value="OTU"/>
    <property type="match status" value="1"/>
</dbReference>
<reference evidence="1 2" key="1">
    <citation type="journal article" date="2016" name="Proc. Natl. Acad. Sci. U.S.A.">
        <title>Lipid metabolic changes in an early divergent fungus govern the establishment of a mutualistic symbiosis with endobacteria.</title>
        <authorList>
            <person name="Lastovetsky O.A."/>
            <person name="Gaspar M.L."/>
            <person name="Mondo S.J."/>
            <person name="LaButti K.M."/>
            <person name="Sandor L."/>
            <person name="Grigoriev I.V."/>
            <person name="Henry S.A."/>
            <person name="Pawlowska T.E."/>
        </authorList>
    </citation>
    <scope>NUCLEOTIDE SEQUENCE [LARGE SCALE GENOMIC DNA]</scope>
    <source>
        <strain evidence="1 2">ATCC 11559</strain>
    </source>
</reference>
<proteinExistence type="predicted"/>
<dbReference type="AlphaFoldDB" id="A0A1X0RKV8"/>
<protein>
    <recommendedName>
        <fullName evidence="3">OTU domain-containing protein</fullName>
    </recommendedName>
</protein>
<accession>A0A1X0RKV8</accession>
<gene>
    <name evidence="1" type="ORF">BCV71DRAFT_239983</name>
</gene>
<evidence type="ECO:0000313" key="2">
    <source>
        <dbReference type="Proteomes" id="UP000242381"/>
    </source>
</evidence>
<dbReference type="Proteomes" id="UP000242381">
    <property type="component" value="Unassembled WGS sequence"/>
</dbReference>
<sequence length="336" mass="39010">MYKQTRIYGRIPYLVQKVHSFVLDCILYELLEIQESKFEITYIETCHCAKQWQIQNMLNKNRMIMNIVCHIIEAKELEVQKIKVVEEDVCEKPKMLKNKKLRKLTQTDSQSEVGAFDLSTVSDTVPLLEEEGKDIKVESFLQDDTAEDTLSVKKTSLGSRLLFHKINPFNTVSSTATLSNFIKALKLFESFASTQDKQDMIDSFEKAIAEKQAKNLNNIRIKLFSVLDIKDSQKSKMTLVLNTIADGNCGFRCIAHAIYGDENFRMRAKREMKEWFDLHKHGIYKVIHSFRKVNSPVIENKYTHDKMNIADAERILSNYDPAPPLNCWLTLWIVRN</sequence>
<evidence type="ECO:0000313" key="1">
    <source>
        <dbReference type="EMBL" id="ORE12604.1"/>
    </source>
</evidence>
<dbReference type="EMBL" id="KV921634">
    <property type="protein sequence ID" value="ORE12604.1"/>
    <property type="molecule type" value="Genomic_DNA"/>
</dbReference>